<dbReference type="AlphaFoldDB" id="A0A810MY53"/>
<evidence type="ECO:0000313" key="1">
    <source>
        <dbReference type="EMBL" id="BCJ64899.1"/>
    </source>
</evidence>
<dbReference type="RefSeq" id="WP_246568489.1">
    <property type="nucleotide sequence ID" value="NZ_AP023359.1"/>
</dbReference>
<accession>A0A810MY53</accession>
<gene>
    <name evidence="1" type="ORF">Prubr_19200</name>
</gene>
<dbReference type="PROSITE" id="PS51257">
    <property type="entry name" value="PROKAR_LIPOPROTEIN"/>
    <property type="match status" value="1"/>
</dbReference>
<dbReference type="EMBL" id="AP023359">
    <property type="protein sequence ID" value="BCJ64899.1"/>
    <property type="molecule type" value="Genomic_DNA"/>
</dbReference>
<dbReference type="KEGG" id="pry:Prubr_19200"/>
<proteinExistence type="predicted"/>
<keyword evidence="2" id="KW-1185">Reference proteome</keyword>
<protein>
    <submittedName>
        <fullName evidence="1">Uncharacterized protein</fullName>
    </submittedName>
</protein>
<organism evidence="1 2">
    <name type="scientific">Polymorphospora rubra</name>
    <dbReference type="NCBI Taxonomy" id="338584"/>
    <lineage>
        <taxon>Bacteria</taxon>
        <taxon>Bacillati</taxon>
        <taxon>Actinomycetota</taxon>
        <taxon>Actinomycetes</taxon>
        <taxon>Micromonosporales</taxon>
        <taxon>Micromonosporaceae</taxon>
        <taxon>Polymorphospora</taxon>
    </lineage>
</organism>
<name>A0A810MY53_9ACTN</name>
<dbReference type="Proteomes" id="UP000680866">
    <property type="component" value="Chromosome"/>
</dbReference>
<evidence type="ECO:0000313" key="2">
    <source>
        <dbReference type="Proteomes" id="UP000680866"/>
    </source>
</evidence>
<reference evidence="1" key="1">
    <citation type="submission" date="2020-08" db="EMBL/GenBank/DDBJ databases">
        <title>Whole genome shotgun sequence of Polymorphospora rubra NBRC 101157.</title>
        <authorList>
            <person name="Komaki H."/>
            <person name="Tamura T."/>
        </authorList>
    </citation>
    <scope>NUCLEOTIDE SEQUENCE</scope>
    <source>
        <strain evidence="1">NBRC 101157</strain>
    </source>
</reference>
<sequence>MRIRSGGGSKLVKLATVLVVALAGCAEPEKQTTVPVDPEAVLMENLAGLDRDDPYRDPDPDERESARQAIRLLLDDPGNPSRPDEILARLGFTAYHDVDPATGRPFSLFVMNSTDEPAWGALLVDRSAGVRTVIEVPHPTADINTEKLGIAVFRQLPGSVLLVAGAHRTAADGAADVAHNERSMFHQFSVEFARKGLLQIQLHGFADRSLPDAQAVVSSGPATVSRAAREVGDGLADAGLTTCLAWLTRCGRLEGTRNEQGRVAAEQDAPFIHLELGWSVRGDPASLDRVAKALGDRLASR</sequence>